<dbReference type="EMBL" id="CP097463">
    <property type="protein sequence ID" value="WAX56559.1"/>
    <property type="molecule type" value="Genomic_DNA"/>
</dbReference>
<evidence type="ECO:0000313" key="2">
    <source>
        <dbReference type="Proteomes" id="UP001164693"/>
    </source>
</evidence>
<name>A0ABY7JVH9_9ACTN</name>
<reference evidence="1" key="1">
    <citation type="submission" date="2022-05" db="EMBL/GenBank/DDBJ databases">
        <title>Jatrophihabitans sp. SB3-54 whole genome sequence.</title>
        <authorList>
            <person name="Suh M.K."/>
            <person name="Eom M.K."/>
            <person name="Kim J.S."/>
            <person name="Kim H.S."/>
            <person name="Do H.E."/>
            <person name="Shin Y.K."/>
            <person name="Lee J.-S."/>
        </authorList>
    </citation>
    <scope>NUCLEOTIDE SEQUENCE</scope>
    <source>
        <strain evidence="1">SB3-54</strain>
    </source>
</reference>
<evidence type="ECO:0000313" key="1">
    <source>
        <dbReference type="EMBL" id="WAX56559.1"/>
    </source>
</evidence>
<proteinExistence type="predicted"/>
<gene>
    <name evidence="1" type="ORF">M6B22_18800</name>
</gene>
<dbReference type="Proteomes" id="UP001164693">
    <property type="component" value="Chromosome"/>
</dbReference>
<keyword evidence="2" id="KW-1185">Reference proteome</keyword>
<protein>
    <recommendedName>
        <fullName evidence="3">SPOR domain-containing protein</fullName>
    </recommendedName>
</protein>
<sequence>MTSRELAGEFWFCMKHRRVEKLEDTDSANRIGPFPTEEQAAHALETIHEREKAYDAEDSAWEDGD</sequence>
<evidence type="ECO:0008006" key="3">
    <source>
        <dbReference type="Google" id="ProtNLM"/>
    </source>
</evidence>
<accession>A0ABY7JVH9</accession>
<dbReference type="RefSeq" id="WP_269443095.1">
    <property type="nucleotide sequence ID" value="NZ_CP097463.1"/>
</dbReference>
<organism evidence="1 2">
    <name type="scientific">Jatrophihabitans cynanchi</name>
    <dbReference type="NCBI Taxonomy" id="2944128"/>
    <lineage>
        <taxon>Bacteria</taxon>
        <taxon>Bacillati</taxon>
        <taxon>Actinomycetota</taxon>
        <taxon>Actinomycetes</taxon>
        <taxon>Jatrophihabitantales</taxon>
        <taxon>Jatrophihabitantaceae</taxon>
        <taxon>Jatrophihabitans</taxon>
    </lineage>
</organism>